<feature type="compositionally biased region" description="Polar residues" evidence="1">
    <location>
        <begin position="1"/>
        <end position="10"/>
    </location>
</feature>
<dbReference type="Proteomes" id="UP001480595">
    <property type="component" value="Unassembled WGS sequence"/>
</dbReference>
<feature type="region of interest" description="Disordered" evidence="1">
    <location>
        <begin position="1"/>
        <end position="44"/>
    </location>
</feature>
<reference evidence="2 3" key="1">
    <citation type="submission" date="2023-01" db="EMBL/GenBank/DDBJ databases">
        <title>Analysis of 21 Apiospora genomes using comparative genomics revels a genus with tremendous synthesis potential of carbohydrate active enzymes and secondary metabolites.</title>
        <authorList>
            <person name="Sorensen T."/>
        </authorList>
    </citation>
    <scope>NUCLEOTIDE SEQUENCE [LARGE SCALE GENOMIC DNA]</scope>
    <source>
        <strain evidence="2 3">CBS 135458</strain>
    </source>
</reference>
<gene>
    <name evidence="2" type="ORF">PG994_002549</name>
</gene>
<protein>
    <submittedName>
        <fullName evidence="2">Uncharacterized protein</fullName>
    </submittedName>
</protein>
<evidence type="ECO:0000313" key="2">
    <source>
        <dbReference type="EMBL" id="KAK8078742.1"/>
    </source>
</evidence>
<name>A0ABR1W6P6_9PEZI</name>
<sequence>MTAQQSDTKLSSSSFGSSYLDPYHPAPSPTKHRRRHNVPLNSTTASSFSIMPPYSKYCCQCGGMLVISDKCSACAHTECTKCL</sequence>
<evidence type="ECO:0000256" key="1">
    <source>
        <dbReference type="SAM" id="MobiDB-lite"/>
    </source>
</evidence>
<organism evidence="2 3">
    <name type="scientific">Apiospora phragmitis</name>
    <dbReference type="NCBI Taxonomy" id="2905665"/>
    <lineage>
        <taxon>Eukaryota</taxon>
        <taxon>Fungi</taxon>
        <taxon>Dikarya</taxon>
        <taxon>Ascomycota</taxon>
        <taxon>Pezizomycotina</taxon>
        <taxon>Sordariomycetes</taxon>
        <taxon>Xylariomycetidae</taxon>
        <taxon>Amphisphaeriales</taxon>
        <taxon>Apiosporaceae</taxon>
        <taxon>Apiospora</taxon>
    </lineage>
</organism>
<comment type="caution">
    <text evidence="2">The sequence shown here is derived from an EMBL/GenBank/DDBJ whole genome shotgun (WGS) entry which is preliminary data.</text>
</comment>
<dbReference type="GeneID" id="92087021"/>
<proteinExistence type="predicted"/>
<dbReference type="RefSeq" id="XP_066719813.1">
    <property type="nucleotide sequence ID" value="XM_066853958.1"/>
</dbReference>
<dbReference type="EMBL" id="JAQQWL010000003">
    <property type="protein sequence ID" value="KAK8078742.1"/>
    <property type="molecule type" value="Genomic_DNA"/>
</dbReference>
<evidence type="ECO:0000313" key="3">
    <source>
        <dbReference type="Proteomes" id="UP001480595"/>
    </source>
</evidence>
<keyword evidence="3" id="KW-1185">Reference proteome</keyword>
<accession>A0ABR1W6P6</accession>